<dbReference type="PANTHER" id="PTHR32305:SF15">
    <property type="entry name" value="PROTEIN RHSA-RELATED"/>
    <property type="match status" value="1"/>
</dbReference>
<comment type="similarity">
    <text evidence="2">Belongs to the VgrG protein family.</text>
</comment>
<dbReference type="Pfam" id="PF04717">
    <property type="entry name" value="Phage_base_V"/>
    <property type="match status" value="1"/>
</dbReference>
<dbReference type="InterPro" id="IPR050708">
    <property type="entry name" value="T6SS_VgrG/RHS"/>
</dbReference>
<dbReference type="SUPFAM" id="SSF69279">
    <property type="entry name" value="Phage tail proteins"/>
    <property type="match status" value="2"/>
</dbReference>
<dbReference type="Gene3D" id="2.40.50.230">
    <property type="entry name" value="Gp5 N-terminal domain"/>
    <property type="match status" value="1"/>
</dbReference>
<evidence type="ECO:0000256" key="1">
    <source>
        <dbReference type="ARBA" id="ARBA00004613"/>
    </source>
</evidence>
<evidence type="ECO:0000259" key="4">
    <source>
        <dbReference type="Pfam" id="PF04717"/>
    </source>
</evidence>
<proteinExistence type="inferred from homology"/>
<dbReference type="SUPFAM" id="SSF69349">
    <property type="entry name" value="Phage fibre proteins"/>
    <property type="match status" value="1"/>
</dbReference>
<sequence>MFNPSNETHFSVQIQGLQHDFQVLGFTGTEAISTPYQFSIELVSETPDFDLGQLLHRQVFLAFDPAGNGIHGQVYQVSQGDSGKRLHRYAMVLVPHVAYLQHSSDQRIFQNLTVEQIISQVLEAHGILGTAYRFDLGPTVYPKRVYCVQYDETDLHFIQRLCEEEGIHYHFEHSPDGHLMVFADDQTFFRKLEKPTPYQQDSGMVADEPVIKSFALRMEARTQRTTRRDYNFEKPRLLLEADESPLNNGAEPDLEDYAYPAGVYDRDRCRHLSQRALERHRADYALVEGRGDDPQLCSGYFLRLSDHPRSEWNDLWLLTSLVHEGKQPQVLEEHITSDTTANAEDFHQGYRNRFTATPWDVFFRPSRIHMKPKVLGNQTAVVTGPAGEEIHCDEYGRVKVQFHWDRLGQGNDKSSCWLRLSSTWAGKRYGSVVIPRIGMEVLVSFFEGDPDQPIISGCLYHKRHNTAYVLPANKTRSSFKTLSSPGGGGFNELRIEDKKGEEQIFIHAARDWDQHIKHDQNITVGNERHDAVTANSYSEFKAQEQITIDLARKVEAKASDHLSVSQTQHIKAGTALLTRAGREVHLYAGDKVVAEAAIELTAKAGGSFLKLDPSGISMVGPTIRINAGGKPGKGSGIYVLGAEIPGLADVVAAGAILNSRKANALQAVPAPVKALIEEEEEEEELEQRNITLRVGVFFDGTGNNRSNSEQAANCRAQDVNLTDMGEDIQAFCEEHGFDSKGNPPDDSYGNDVSNIARLYKLYPDDVSNFISGKDIAYLSVYIEGIGTSSGEDDSIYAQGTGQGEQGVLARVEQAPEEILRGVRQISELNSDIKINKIIFDLFGFSRGAAAARHFANEIAKGHHSVLSKGIPSEMAVFSRTFDWGEKANVSINYIGLFDTVAAIVDPLAGDFSGHNKINTGVNLYLAPRIASRIVQLVAKDEYRYNFSLNSAGAADIVLPGAHSDLGGGYLPNATERVLLSKPQRSLVSQHTPITAAPSYLYAQETMVELEDRFRPYKLPLQVHAWEVQAERFAKGDRFKGRYVYAAPSSERHVSSDLALVYFRIMRELAVQNRVPFNEVDQGDPTLVLPTELEAISGKLTAYALGQATVSNLTSEEIALLYQRYIHMSANWNAAKGWNNSSLDVVFINRPADNYKRVVYKNE</sequence>
<name>A0A653DZ45_9PSED</name>
<dbReference type="SUPFAM" id="SSF69255">
    <property type="entry name" value="gp5 N-terminal domain-like"/>
    <property type="match status" value="1"/>
</dbReference>
<dbReference type="AlphaFoldDB" id="A0A653DZ45"/>
<dbReference type="RefSeq" id="WP_150547456.1">
    <property type="nucleotide sequence ID" value="NZ_LR215729.2"/>
</dbReference>
<dbReference type="Pfam" id="PF22178">
    <property type="entry name" value="Gp5_trimer_C"/>
    <property type="match status" value="1"/>
</dbReference>
<evidence type="ECO:0000313" key="6">
    <source>
        <dbReference type="EMBL" id="VEV95521.1"/>
    </source>
</evidence>
<evidence type="ECO:0000256" key="3">
    <source>
        <dbReference type="ARBA" id="ARBA00022525"/>
    </source>
</evidence>
<evidence type="ECO:0000256" key="2">
    <source>
        <dbReference type="ARBA" id="ARBA00005558"/>
    </source>
</evidence>
<dbReference type="InterPro" id="IPR017847">
    <property type="entry name" value="T6SS_RhsGE_Vgr_subset"/>
</dbReference>
<dbReference type="NCBIfam" id="TIGR03361">
    <property type="entry name" value="VI_Rhs_Vgr"/>
    <property type="match status" value="1"/>
</dbReference>
<dbReference type="PANTHER" id="PTHR32305">
    <property type="match status" value="1"/>
</dbReference>
<evidence type="ECO:0000259" key="5">
    <source>
        <dbReference type="Pfam" id="PF22178"/>
    </source>
</evidence>
<dbReference type="GO" id="GO:0005576">
    <property type="term" value="C:extracellular region"/>
    <property type="evidence" value="ECO:0007669"/>
    <property type="project" value="UniProtKB-SubCell"/>
</dbReference>
<dbReference type="EMBL" id="LR215729">
    <property type="protein sequence ID" value="VEV95521.1"/>
    <property type="molecule type" value="Genomic_DNA"/>
</dbReference>
<keyword evidence="3" id="KW-0964">Secreted</keyword>
<gene>
    <name evidence="6" type="ORF">PMYSY11_0474</name>
</gene>
<dbReference type="InterPro" id="IPR006531">
    <property type="entry name" value="Gp5/Vgr_OB"/>
</dbReference>
<accession>A0A653DZ45</accession>
<dbReference type="Gene3D" id="4.10.220.110">
    <property type="match status" value="1"/>
</dbReference>
<dbReference type="InterPro" id="IPR006533">
    <property type="entry name" value="T6SS_Vgr_RhsGE"/>
</dbReference>
<protein>
    <submittedName>
        <fullName evidence="6">Rhs element Vgr protein</fullName>
    </submittedName>
</protein>
<organism evidence="6">
    <name type="scientific">Pseudomonas marincola</name>
    <dbReference type="NCBI Taxonomy" id="437900"/>
    <lineage>
        <taxon>Bacteria</taxon>
        <taxon>Pseudomonadati</taxon>
        <taxon>Pseudomonadota</taxon>
        <taxon>Gammaproteobacteria</taxon>
        <taxon>Pseudomonadales</taxon>
        <taxon>Pseudomonadaceae</taxon>
        <taxon>Pseudomonas</taxon>
    </lineage>
</organism>
<dbReference type="Pfam" id="PF05954">
    <property type="entry name" value="Phage_GPD"/>
    <property type="match status" value="1"/>
</dbReference>
<dbReference type="Gene3D" id="2.30.110.50">
    <property type="match status" value="1"/>
</dbReference>
<comment type="subcellular location">
    <subcellularLocation>
        <location evidence="1">Secreted</location>
    </subcellularLocation>
</comment>
<reference evidence="6" key="1">
    <citation type="submission" date="2019-02" db="EMBL/GenBank/DDBJ databases">
        <authorList>
            <consortium name="Genoscope - CEA"/>
            <person name="William W."/>
        </authorList>
    </citation>
    <scope>NUCLEOTIDE SEQUENCE [LARGE SCALE GENOMIC DNA]</scope>
    <source>
        <strain evidence="6">YSy11</strain>
    </source>
</reference>
<dbReference type="InterPro" id="IPR037026">
    <property type="entry name" value="Vgr_OB-fold_dom_sf"/>
</dbReference>
<dbReference type="NCBIfam" id="TIGR01646">
    <property type="entry name" value="vgr_GE"/>
    <property type="match status" value="1"/>
</dbReference>
<feature type="domain" description="Gp5/Type VI secretion system Vgr C-terminal trimerisation" evidence="5">
    <location>
        <begin position="477"/>
        <end position="582"/>
    </location>
</feature>
<feature type="domain" description="Gp5/Type VI secretion system Vgr protein OB-fold" evidence="4">
    <location>
        <begin position="393"/>
        <end position="460"/>
    </location>
</feature>
<dbReference type="InterPro" id="IPR054030">
    <property type="entry name" value="Gp5_Vgr_C"/>
</dbReference>
<dbReference type="Gene3D" id="3.55.50.10">
    <property type="entry name" value="Baseplate protein-like domains"/>
    <property type="match status" value="1"/>
</dbReference>